<comment type="catalytic activity">
    <reaction evidence="10">
        <text>ATP + H2O = ADP + phosphate + H(+)</text>
        <dbReference type="Rhea" id="RHEA:13065"/>
        <dbReference type="ChEBI" id="CHEBI:15377"/>
        <dbReference type="ChEBI" id="CHEBI:15378"/>
        <dbReference type="ChEBI" id="CHEBI:30616"/>
        <dbReference type="ChEBI" id="CHEBI:43474"/>
        <dbReference type="ChEBI" id="CHEBI:456216"/>
        <dbReference type="EC" id="5.6.2.4"/>
    </reaction>
</comment>
<dbReference type="Gene3D" id="1.10.486.10">
    <property type="entry name" value="PCRA, domain 4"/>
    <property type="match status" value="1"/>
</dbReference>
<evidence type="ECO:0000256" key="10">
    <source>
        <dbReference type="ARBA" id="ARBA00048988"/>
    </source>
</evidence>
<dbReference type="GO" id="GO:0005829">
    <property type="term" value="C:cytosol"/>
    <property type="evidence" value="ECO:0007669"/>
    <property type="project" value="TreeGrafter"/>
</dbReference>
<gene>
    <name evidence="14" type="ORF">H8S45_08055</name>
</gene>
<accession>A0A923LU82</accession>
<feature type="binding site" evidence="11">
    <location>
        <begin position="44"/>
        <end position="51"/>
    </location>
    <ligand>
        <name>ATP</name>
        <dbReference type="ChEBI" id="CHEBI:30616"/>
    </ligand>
</feature>
<evidence type="ECO:0000313" key="14">
    <source>
        <dbReference type="EMBL" id="MBC5725411.1"/>
    </source>
</evidence>
<name>A0A923LU82_9FIRM</name>
<feature type="domain" description="UvrD-like helicase C-terminal" evidence="13">
    <location>
        <begin position="348"/>
        <end position="621"/>
    </location>
</feature>
<comment type="catalytic activity">
    <reaction evidence="8">
        <text>Couples ATP hydrolysis with the unwinding of duplex DNA by translocating in the 3'-5' direction.</text>
        <dbReference type="EC" id="5.6.2.4"/>
    </reaction>
</comment>
<keyword evidence="2 11" id="KW-0547">Nucleotide-binding</keyword>
<dbReference type="InterPro" id="IPR014016">
    <property type="entry name" value="UvrD-like_ATP-bd"/>
</dbReference>
<keyword evidence="4 11" id="KW-0347">Helicase</keyword>
<evidence type="ECO:0000259" key="12">
    <source>
        <dbReference type="PROSITE" id="PS51198"/>
    </source>
</evidence>
<evidence type="ECO:0000256" key="9">
    <source>
        <dbReference type="ARBA" id="ARBA00034808"/>
    </source>
</evidence>
<sequence length="806" mass="91116">MEPTKFDLKYASIRRAIIEQRFSSLNEKQREAVFATEGPLLILAGAGSGKTTVLINRIINILRFGEGLDSSYAPAGATEEDLLFLTEYLTAPQPENREHAERLCAMHPAKPWEVIAITFTNKAARELHERLQAALGDEESASAVWAYTFHTACLRILRRHVDLLGFETAFTIYDEDDKKRVVTNVMKSLNLDTKTFDPRTVMSMISRAKDKLMTPRQFRADGAGDYFREKVAEVYQLYEKEMKKACALDFDDIIMKTVLLLQSNPDVLEYYQRKFRYVLVDEYQDTNYAQYVLTSLLAGYYENICVVGDDDQSIYKFRGATITNILEFEKQFKDAKTIRLEQNYRSTGNILNAANEVIRNNVGRKGKELWTDHGDGAKIHLHRSDSQEGEAAYIADTIREGVEQGLRWGDFAVLYRNNVLSDNIAAAFIRAGIPYRVYKGRDFFSRAEVRDMFAYLWVLENPADELRLRRIINVPARKIGDKSVETAAQLAVENGVTLYETVCHASDYPALSRGAAAMEKFGEMMENLRKQKEFLSLSELYDGLLDQTGYLAALEARGGAEEQSRIEHIEELKSYIVSYENDHDDASLAGFLEEMALYTDADQSGEEEDAVLMMTMHSAKGLEFPVVFLAGMEDGLFPGFRAMERDEDMEEERRLCYVAVTRAKEQLYLTCAERRMLYGRTQYAHPSRFIDEMPRELLDSNIVERRMFQQVTQPAPGLSRAQVARARYVSPAAAAPSFAAPAAQPAGSPLPDFSAGCRVRHKAFGDGMVVSVKPMGGDALLEIAFDQKGTKRLMAKSAAQFMEKLI</sequence>
<dbReference type="Pfam" id="PF13361">
    <property type="entry name" value="UvrD_C"/>
    <property type="match status" value="1"/>
</dbReference>
<evidence type="ECO:0000256" key="4">
    <source>
        <dbReference type="ARBA" id="ARBA00022806"/>
    </source>
</evidence>
<keyword evidence="5 11" id="KW-0067">ATP-binding</keyword>
<organism evidence="14 15">
    <name type="scientific">Agathobaculum faecis</name>
    <dbReference type="NCBI Taxonomy" id="2763013"/>
    <lineage>
        <taxon>Bacteria</taxon>
        <taxon>Bacillati</taxon>
        <taxon>Bacillota</taxon>
        <taxon>Clostridia</taxon>
        <taxon>Eubacteriales</taxon>
        <taxon>Butyricicoccaceae</taxon>
        <taxon>Agathobaculum</taxon>
    </lineage>
</organism>
<dbReference type="Proteomes" id="UP000606499">
    <property type="component" value="Unassembled WGS sequence"/>
</dbReference>
<keyword evidence="3 11" id="KW-0378">Hydrolase</keyword>
<evidence type="ECO:0000256" key="11">
    <source>
        <dbReference type="PROSITE-ProRule" id="PRU00560"/>
    </source>
</evidence>
<keyword evidence="15" id="KW-1185">Reference proteome</keyword>
<evidence type="ECO:0000256" key="6">
    <source>
        <dbReference type="ARBA" id="ARBA00023125"/>
    </source>
</evidence>
<feature type="domain" description="UvrD-like helicase ATP-binding" evidence="12">
    <location>
        <begin position="23"/>
        <end position="347"/>
    </location>
</feature>
<dbReference type="Gene3D" id="1.10.10.160">
    <property type="match status" value="1"/>
</dbReference>
<dbReference type="SUPFAM" id="SSF52540">
    <property type="entry name" value="P-loop containing nucleoside triphosphate hydrolases"/>
    <property type="match status" value="1"/>
</dbReference>
<evidence type="ECO:0000256" key="3">
    <source>
        <dbReference type="ARBA" id="ARBA00022801"/>
    </source>
</evidence>
<evidence type="ECO:0000256" key="5">
    <source>
        <dbReference type="ARBA" id="ARBA00022840"/>
    </source>
</evidence>
<evidence type="ECO:0000256" key="7">
    <source>
        <dbReference type="ARBA" id="ARBA00023235"/>
    </source>
</evidence>
<dbReference type="GO" id="GO:0000725">
    <property type="term" value="P:recombinational repair"/>
    <property type="evidence" value="ECO:0007669"/>
    <property type="project" value="TreeGrafter"/>
</dbReference>
<dbReference type="Pfam" id="PF00580">
    <property type="entry name" value="UvrD-helicase"/>
    <property type="match status" value="2"/>
</dbReference>
<dbReference type="AlphaFoldDB" id="A0A923LU82"/>
<comment type="similarity">
    <text evidence="1">Belongs to the helicase family. UvrD subfamily.</text>
</comment>
<dbReference type="GO" id="GO:0043138">
    <property type="term" value="F:3'-5' DNA helicase activity"/>
    <property type="evidence" value="ECO:0007669"/>
    <property type="project" value="UniProtKB-EC"/>
</dbReference>
<evidence type="ECO:0000256" key="2">
    <source>
        <dbReference type="ARBA" id="ARBA00022741"/>
    </source>
</evidence>
<dbReference type="InterPro" id="IPR000212">
    <property type="entry name" value="DNA_helicase_UvrD/REP"/>
</dbReference>
<dbReference type="GO" id="GO:0033202">
    <property type="term" value="C:DNA helicase complex"/>
    <property type="evidence" value="ECO:0007669"/>
    <property type="project" value="TreeGrafter"/>
</dbReference>
<reference evidence="14" key="1">
    <citation type="submission" date="2020-08" db="EMBL/GenBank/DDBJ databases">
        <title>Genome public.</title>
        <authorList>
            <person name="Liu C."/>
            <person name="Sun Q."/>
        </authorList>
    </citation>
    <scope>NUCLEOTIDE SEQUENCE</scope>
    <source>
        <strain evidence="14">NSJ-28</strain>
    </source>
</reference>
<evidence type="ECO:0000259" key="13">
    <source>
        <dbReference type="PROSITE" id="PS51217"/>
    </source>
</evidence>
<dbReference type="EMBL" id="JACOPL010000006">
    <property type="protein sequence ID" value="MBC5725411.1"/>
    <property type="molecule type" value="Genomic_DNA"/>
</dbReference>
<keyword evidence="7" id="KW-0413">Isomerase</keyword>
<dbReference type="PANTHER" id="PTHR11070">
    <property type="entry name" value="UVRD / RECB / PCRA DNA HELICASE FAMILY MEMBER"/>
    <property type="match status" value="1"/>
</dbReference>
<dbReference type="InterPro" id="IPR027417">
    <property type="entry name" value="P-loop_NTPase"/>
</dbReference>
<dbReference type="Pfam" id="PF21196">
    <property type="entry name" value="PcrA_UvrD_tudor"/>
    <property type="match status" value="1"/>
</dbReference>
<dbReference type="GO" id="GO:0016787">
    <property type="term" value="F:hydrolase activity"/>
    <property type="evidence" value="ECO:0007669"/>
    <property type="project" value="UniProtKB-UniRule"/>
</dbReference>
<dbReference type="GO" id="GO:0003677">
    <property type="term" value="F:DNA binding"/>
    <property type="evidence" value="ECO:0007669"/>
    <property type="project" value="UniProtKB-KW"/>
</dbReference>
<evidence type="ECO:0000256" key="1">
    <source>
        <dbReference type="ARBA" id="ARBA00009922"/>
    </source>
</evidence>
<dbReference type="CDD" id="cd17932">
    <property type="entry name" value="DEXQc_UvrD"/>
    <property type="match status" value="1"/>
</dbReference>
<protein>
    <recommendedName>
        <fullName evidence="9">DNA 3'-5' helicase</fullName>
        <ecNumber evidence="9">5.6.2.4</ecNumber>
    </recommendedName>
</protein>
<dbReference type="PANTHER" id="PTHR11070:SF2">
    <property type="entry name" value="ATP-DEPENDENT DNA HELICASE SRS2"/>
    <property type="match status" value="1"/>
</dbReference>
<dbReference type="GO" id="GO:0005524">
    <property type="term" value="F:ATP binding"/>
    <property type="evidence" value="ECO:0007669"/>
    <property type="project" value="UniProtKB-UniRule"/>
</dbReference>
<proteinExistence type="inferred from homology"/>
<keyword evidence="6" id="KW-0238">DNA-binding</keyword>
<dbReference type="GO" id="GO:0009314">
    <property type="term" value="P:response to radiation"/>
    <property type="evidence" value="ECO:0007669"/>
    <property type="project" value="UniProtKB-ARBA"/>
</dbReference>
<dbReference type="RefSeq" id="WP_186949910.1">
    <property type="nucleotide sequence ID" value="NZ_JACOPL010000006.1"/>
</dbReference>
<dbReference type="EC" id="5.6.2.4" evidence="9"/>
<dbReference type="FunFam" id="1.10.10.160:FF:000001">
    <property type="entry name" value="ATP-dependent DNA helicase"/>
    <property type="match status" value="1"/>
</dbReference>
<dbReference type="PROSITE" id="PS51217">
    <property type="entry name" value="UVRD_HELICASE_CTER"/>
    <property type="match status" value="1"/>
</dbReference>
<evidence type="ECO:0000313" key="15">
    <source>
        <dbReference type="Proteomes" id="UP000606499"/>
    </source>
</evidence>
<evidence type="ECO:0000256" key="8">
    <source>
        <dbReference type="ARBA" id="ARBA00034617"/>
    </source>
</evidence>
<dbReference type="PROSITE" id="PS51198">
    <property type="entry name" value="UVRD_HELICASE_ATP_BIND"/>
    <property type="match status" value="1"/>
</dbReference>
<dbReference type="InterPro" id="IPR014017">
    <property type="entry name" value="DNA_helicase_UvrD-like_C"/>
</dbReference>
<dbReference type="Gene3D" id="3.40.50.300">
    <property type="entry name" value="P-loop containing nucleotide triphosphate hydrolases"/>
    <property type="match status" value="3"/>
</dbReference>
<comment type="caution">
    <text evidence="14">The sequence shown here is derived from an EMBL/GenBank/DDBJ whole genome shotgun (WGS) entry which is preliminary data.</text>
</comment>
<dbReference type="InterPro" id="IPR013986">
    <property type="entry name" value="DExx_box_DNA_helicase_dom_sf"/>
</dbReference>